<dbReference type="InterPro" id="IPR053195">
    <property type="entry name" value="Bax-like"/>
</dbReference>
<dbReference type="PANTHER" id="PTHR40572">
    <property type="entry name" value="PROTEIN BAX"/>
    <property type="match status" value="1"/>
</dbReference>
<evidence type="ECO:0000313" key="4">
    <source>
        <dbReference type="Proteomes" id="UP000815846"/>
    </source>
</evidence>
<evidence type="ECO:0000259" key="2">
    <source>
        <dbReference type="Pfam" id="PF01832"/>
    </source>
</evidence>
<dbReference type="Proteomes" id="UP000815846">
    <property type="component" value="Unassembled WGS sequence"/>
</dbReference>
<sequence length="249" mass="28553">MSEQEPTKQKNTHKRKIIIAVVLLLIIAAVIFTTNYKAKKEQEAELPKMTVQEKKARFKSLIVPAVDHVYSQLMVRYEKIKAKIDAGESDAEIEALKTEYKATSNDELLMALKPHPKSIAIAQAAMESSWATSRFFRVANNIFGVWSFDEDEPRVAALQKRGDKTIWVKEYDSIEAAVYDYYRTMGRSHAFVEFRETRMTTDDPFILVTKLDRYSEKGSLYGEELTSIIKFNKFHLYDDEDAAGETGDD</sequence>
<keyword evidence="1" id="KW-0472">Membrane</keyword>
<feature type="domain" description="Mannosyl-glycoprotein endo-beta-N-acetylglucosamidase-like" evidence="2">
    <location>
        <begin position="115"/>
        <end position="232"/>
    </location>
</feature>
<name>A0ABY3MXA9_9GAMM</name>
<accession>A0ABY3MXA9</accession>
<evidence type="ECO:0000256" key="1">
    <source>
        <dbReference type="SAM" id="Phobius"/>
    </source>
</evidence>
<gene>
    <name evidence="3" type="ORF">CWS31_008620</name>
</gene>
<dbReference type="InterPro" id="IPR002901">
    <property type="entry name" value="MGlyc_endo_b_GlcNAc-like_dom"/>
</dbReference>
<dbReference type="PANTHER" id="PTHR40572:SF1">
    <property type="entry name" value="PROTEIN BAX"/>
    <property type="match status" value="1"/>
</dbReference>
<dbReference type="Gene3D" id="1.10.530.10">
    <property type="match status" value="1"/>
</dbReference>
<protein>
    <recommendedName>
        <fullName evidence="2">Mannosyl-glycoprotein endo-beta-N-acetylglucosamidase-like domain-containing protein</fullName>
    </recommendedName>
</protein>
<proteinExistence type="predicted"/>
<keyword evidence="1" id="KW-1133">Transmembrane helix</keyword>
<evidence type="ECO:0000313" key="3">
    <source>
        <dbReference type="EMBL" id="TYK65826.1"/>
    </source>
</evidence>
<reference evidence="3 4" key="1">
    <citation type="submission" date="2019-08" db="EMBL/GenBank/DDBJ databases">
        <title>Microbe sample from Colwellia echini.</title>
        <authorList>
            <person name="Christiansen L."/>
            <person name="Pathiraja D."/>
            <person name="Schultz-Johansen M."/>
            <person name="Choi I.-G."/>
            <person name="Stougaard P."/>
        </authorList>
    </citation>
    <scope>NUCLEOTIDE SEQUENCE [LARGE SCALE GENOMIC DNA]</scope>
    <source>
        <strain evidence="3 4">A3</strain>
    </source>
</reference>
<dbReference type="EMBL" id="PJAI02000008">
    <property type="protein sequence ID" value="TYK65826.1"/>
    <property type="molecule type" value="Genomic_DNA"/>
</dbReference>
<organism evidence="3 4">
    <name type="scientific">Colwellia echini</name>
    <dbReference type="NCBI Taxonomy" id="1982103"/>
    <lineage>
        <taxon>Bacteria</taxon>
        <taxon>Pseudomonadati</taxon>
        <taxon>Pseudomonadota</taxon>
        <taxon>Gammaproteobacteria</taxon>
        <taxon>Alteromonadales</taxon>
        <taxon>Colwelliaceae</taxon>
        <taxon>Colwellia</taxon>
    </lineage>
</organism>
<keyword evidence="4" id="KW-1185">Reference proteome</keyword>
<feature type="transmembrane region" description="Helical" evidence="1">
    <location>
        <begin position="17"/>
        <end position="36"/>
    </location>
</feature>
<dbReference type="Pfam" id="PF01832">
    <property type="entry name" value="Glucosaminidase"/>
    <property type="match status" value="1"/>
</dbReference>
<comment type="caution">
    <text evidence="3">The sequence shown here is derived from an EMBL/GenBank/DDBJ whole genome shotgun (WGS) entry which is preliminary data.</text>
</comment>
<keyword evidence="1" id="KW-0812">Transmembrane</keyword>